<evidence type="ECO:0000313" key="2">
    <source>
        <dbReference type="Proteomes" id="UP000324897"/>
    </source>
</evidence>
<proteinExistence type="predicted"/>
<name>A0A5J9UNA4_9POAL</name>
<accession>A0A5J9UNA4</accession>
<keyword evidence="2" id="KW-1185">Reference proteome</keyword>
<dbReference type="AlphaFoldDB" id="A0A5J9UNA4"/>
<feature type="non-terminal residue" evidence="1">
    <location>
        <position position="1"/>
    </location>
</feature>
<organism evidence="1 2">
    <name type="scientific">Eragrostis curvula</name>
    <name type="common">weeping love grass</name>
    <dbReference type="NCBI Taxonomy" id="38414"/>
    <lineage>
        <taxon>Eukaryota</taxon>
        <taxon>Viridiplantae</taxon>
        <taxon>Streptophyta</taxon>
        <taxon>Embryophyta</taxon>
        <taxon>Tracheophyta</taxon>
        <taxon>Spermatophyta</taxon>
        <taxon>Magnoliopsida</taxon>
        <taxon>Liliopsida</taxon>
        <taxon>Poales</taxon>
        <taxon>Poaceae</taxon>
        <taxon>PACMAD clade</taxon>
        <taxon>Chloridoideae</taxon>
        <taxon>Eragrostideae</taxon>
        <taxon>Eragrostidinae</taxon>
        <taxon>Eragrostis</taxon>
    </lineage>
</organism>
<reference evidence="1 2" key="1">
    <citation type="journal article" date="2019" name="Sci. Rep.">
        <title>A high-quality genome of Eragrostis curvula grass provides insights into Poaceae evolution and supports new strategies to enhance forage quality.</title>
        <authorList>
            <person name="Carballo J."/>
            <person name="Santos B.A.C.M."/>
            <person name="Zappacosta D."/>
            <person name="Garbus I."/>
            <person name="Selva J.P."/>
            <person name="Gallo C.A."/>
            <person name="Diaz A."/>
            <person name="Albertini E."/>
            <person name="Caccamo M."/>
            <person name="Echenique V."/>
        </authorList>
    </citation>
    <scope>NUCLEOTIDE SEQUENCE [LARGE SCALE GENOMIC DNA]</scope>
    <source>
        <strain evidence="2">cv. Victoria</strain>
        <tissue evidence="1">Leaf</tissue>
    </source>
</reference>
<comment type="caution">
    <text evidence="1">The sequence shown here is derived from an EMBL/GenBank/DDBJ whole genome shotgun (WGS) entry which is preliminary data.</text>
</comment>
<protein>
    <submittedName>
        <fullName evidence="1">Uncharacterized protein</fullName>
    </submittedName>
</protein>
<dbReference type="OrthoDB" id="689868at2759"/>
<evidence type="ECO:0000313" key="1">
    <source>
        <dbReference type="EMBL" id="TVU24925.1"/>
    </source>
</evidence>
<gene>
    <name evidence="1" type="ORF">EJB05_27391</name>
</gene>
<dbReference type="Gramene" id="TVU24925">
    <property type="protein sequence ID" value="TVU24925"/>
    <property type="gene ID" value="EJB05_27391"/>
</dbReference>
<dbReference type="EMBL" id="RWGY01000013">
    <property type="protein sequence ID" value="TVU24925.1"/>
    <property type="molecule type" value="Genomic_DNA"/>
</dbReference>
<sequence length="267" mass="31850">MPWEMKKLHHWYMQAAKEGVSMIPVKYGPDIFNDMEPDKVNYMGITFDKIYCAYRLQRLYSTLITLWCMLCSIYQRKTHLHTREFWKLAYLNPQLLNQTAINPRLNPNDPKYTDKTAAELQTMQKELSYKQPKGSMHCGYYTCIFSQSSSKYLDCIVEESKEEKEKRMKKQRTQKQKEYEMIRRGIIPPDSLHLSTNVMYRVVANLCRFILREIIHPLGKFFDPESDLGMNHYNLCDWAGSTRPYEPNLPPMEYDDYKVLEKEPNHR</sequence>
<dbReference type="Proteomes" id="UP000324897">
    <property type="component" value="Chromosome 2"/>
</dbReference>